<proteinExistence type="predicted"/>
<keyword evidence="4" id="KW-0663">Pyridoxal phosphate</keyword>
<evidence type="ECO:0000313" key="6">
    <source>
        <dbReference type="EMBL" id="ABX04530.1"/>
    </source>
</evidence>
<evidence type="ECO:0000313" key="7">
    <source>
        <dbReference type="Proteomes" id="UP000000787"/>
    </source>
</evidence>
<dbReference type="BioCyc" id="HAUR316274:GHYA-1916-MONOMER"/>
<dbReference type="InParanoid" id="A9AUK3"/>
<keyword evidence="7" id="KW-1185">Reference proteome</keyword>
<dbReference type="PANTHER" id="PTHR42790">
    <property type="entry name" value="AMINOTRANSFERASE"/>
    <property type="match status" value="1"/>
</dbReference>
<keyword evidence="3" id="KW-0808">Transferase</keyword>
<dbReference type="PANTHER" id="PTHR42790:SF19">
    <property type="entry name" value="KYNURENINE_ALPHA-AMINOADIPATE AMINOTRANSFERASE, MITOCHONDRIAL"/>
    <property type="match status" value="1"/>
</dbReference>
<dbReference type="Pfam" id="PF00155">
    <property type="entry name" value="Aminotran_1_2"/>
    <property type="match status" value="1"/>
</dbReference>
<dbReference type="STRING" id="316274.Haur_1887"/>
<dbReference type="Gene3D" id="3.90.1150.10">
    <property type="entry name" value="Aspartate Aminotransferase, domain 1"/>
    <property type="match status" value="1"/>
</dbReference>
<evidence type="ECO:0000259" key="5">
    <source>
        <dbReference type="Pfam" id="PF00155"/>
    </source>
</evidence>
<accession>A9AUK3</accession>
<gene>
    <name evidence="6" type="ordered locus">Haur_1887</name>
</gene>
<evidence type="ECO:0000256" key="2">
    <source>
        <dbReference type="ARBA" id="ARBA00022576"/>
    </source>
</evidence>
<dbReference type="Gene3D" id="3.40.640.10">
    <property type="entry name" value="Type I PLP-dependent aspartate aminotransferase-like (Major domain)"/>
    <property type="match status" value="1"/>
</dbReference>
<evidence type="ECO:0000256" key="4">
    <source>
        <dbReference type="ARBA" id="ARBA00022898"/>
    </source>
</evidence>
<dbReference type="EMBL" id="CP000875">
    <property type="protein sequence ID" value="ABX04530.1"/>
    <property type="molecule type" value="Genomic_DNA"/>
</dbReference>
<evidence type="ECO:0000256" key="1">
    <source>
        <dbReference type="ARBA" id="ARBA00001933"/>
    </source>
</evidence>
<name>A9AUK3_HERA2</name>
<dbReference type="InterPro" id="IPR015422">
    <property type="entry name" value="PyrdxlP-dep_Trfase_small"/>
</dbReference>
<feature type="domain" description="Aminotransferase class I/classII large" evidence="5">
    <location>
        <begin position="67"/>
        <end position="393"/>
    </location>
</feature>
<dbReference type="InterPro" id="IPR050859">
    <property type="entry name" value="Class-I_PLP-dep_aminotransf"/>
</dbReference>
<dbReference type="Proteomes" id="UP000000787">
    <property type="component" value="Chromosome"/>
</dbReference>
<protein>
    <submittedName>
        <fullName evidence="6">Transcriptional regulator, GntR family</fullName>
    </submittedName>
</protein>
<dbReference type="HOGENOM" id="CLU_017584_0_6_0"/>
<dbReference type="AlphaFoldDB" id="A9AUK3"/>
<dbReference type="InterPro" id="IPR015424">
    <property type="entry name" value="PyrdxlP-dep_Trfase"/>
</dbReference>
<reference evidence="6 7" key="1">
    <citation type="journal article" date="2011" name="Stand. Genomic Sci.">
        <title>Complete genome sequence of the filamentous gliding predatory bacterium Herpetosiphon aurantiacus type strain (114-95(T)).</title>
        <authorList>
            <person name="Kiss H."/>
            <person name="Nett M."/>
            <person name="Domin N."/>
            <person name="Martin K."/>
            <person name="Maresca J.A."/>
            <person name="Copeland A."/>
            <person name="Lapidus A."/>
            <person name="Lucas S."/>
            <person name="Berry K.W."/>
            <person name="Glavina Del Rio T."/>
            <person name="Dalin E."/>
            <person name="Tice H."/>
            <person name="Pitluck S."/>
            <person name="Richardson P."/>
            <person name="Bruce D."/>
            <person name="Goodwin L."/>
            <person name="Han C."/>
            <person name="Detter J.C."/>
            <person name="Schmutz J."/>
            <person name="Brettin T."/>
            <person name="Land M."/>
            <person name="Hauser L."/>
            <person name="Kyrpides N.C."/>
            <person name="Ivanova N."/>
            <person name="Goker M."/>
            <person name="Woyke T."/>
            <person name="Klenk H.P."/>
            <person name="Bryant D.A."/>
        </authorList>
    </citation>
    <scope>NUCLEOTIDE SEQUENCE [LARGE SCALE GENOMIC DNA]</scope>
    <source>
        <strain evidence="7">ATCC 23779 / DSM 785 / 114-95</strain>
    </source>
</reference>
<dbReference type="InterPro" id="IPR015421">
    <property type="entry name" value="PyrdxlP-dep_Trfase_major"/>
</dbReference>
<dbReference type="GO" id="GO:0008483">
    <property type="term" value="F:transaminase activity"/>
    <property type="evidence" value="ECO:0007669"/>
    <property type="project" value="UniProtKB-KW"/>
</dbReference>
<dbReference type="SUPFAM" id="SSF53383">
    <property type="entry name" value="PLP-dependent transferases"/>
    <property type="match status" value="1"/>
</dbReference>
<evidence type="ECO:0000256" key="3">
    <source>
        <dbReference type="ARBA" id="ARBA00022679"/>
    </source>
</evidence>
<dbReference type="InterPro" id="IPR004839">
    <property type="entry name" value="Aminotransferase_I/II_large"/>
</dbReference>
<dbReference type="eggNOG" id="COG1167">
    <property type="taxonomic scope" value="Bacteria"/>
</dbReference>
<keyword evidence="2" id="KW-0032">Aminotransferase</keyword>
<dbReference type="GO" id="GO:1901605">
    <property type="term" value="P:alpha-amino acid metabolic process"/>
    <property type="evidence" value="ECO:0007669"/>
    <property type="project" value="TreeGrafter"/>
</dbReference>
<sequence length="402" mass="44060">MAAIATTPSQFELAAWAKTITPSALQDMLSATANPEVISFALGLPAPELFPRHQFSQLASTLLEAEPLALQYGPPSTTLKTAIVSLMAQRGVRCRPEQIFLTNGAQQGMNLLVRLLLADGGSVLLEDCIYTGFQQVLDPFQAKLLTVPTNPETGMDVAAVEAHLAAGQRPSLIYAISDGHNPLGVSMSLAQRQQLVELAQQYQIPIIEDDAYGFLSYQADTIAPMRALSDDWVLYIGSFSKILAPSLRVGWLVVPEWLIERLSIVKEASDIGTATLSQRLVAAYTQTHQLTTHIDQLCQIYTTRRDTMFSALEQHFPSQTRWYQPSHGMFIWVELPTTVDPFKLLDRAINQAKVAFIPGSVFGVAGKSMSTNGIRLNFSNADIDQINAGIERLATIMQTLKA</sequence>
<dbReference type="KEGG" id="hau:Haur_1887"/>
<dbReference type="CDD" id="cd00609">
    <property type="entry name" value="AAT_like"/>
    <property type="match status" value="1"/>
</dbReference>
<organism evidence="6 7">
    <name type="scientific">Herpetosiphon aurantiacus (strain ATCC 23779 / DSM 785 / 114-95)</name>
    <dbReference type="NCBI Taxonomy" id="316274"/>
    <lineage>
        <taxon>Bacteria</taxon>
        <taxon>Bacillati</taxon>
        <taxon>Chloroflexota</taxon>
        <taxon>Chloroflexia</taxon>
        <taxon>Herpetosiphonales</taxon>
        <taxon>Herpetosiphonaceae</taxon>
        <taxon>Herpetosiphon</taxon>
    </lineage>
</organism>
<comment type="cofactor">
    <cofactor evidence="1">
        <name>pyridoxal 5'-phosphate</name>
        <dbReference type="ChEBI" id="CHEBI:597326"/>
    </cofactor>
</comment>
<dbReference type="GO" id="GO:0030170">
    <property type="term" value="F:pyridoxal phosphate binding"/>
    <property type="evidence" value="ECO:0007669"/>
    <property type="project" value="InterPro"/>
</dbReference>